<reference evidence="1" key="1">
    <citation type="submission" date="2022-10" db="EMBL/GenBank/DDBJ databases">
        <title>Chryseobacterium sp. nov., a novel bacterial species.</title>
        <authorList>
            <person name="Cao Y."/>
        </authorList>
    </citation>
    <scope>NUCLEOTIDE SEQUENCE</scope>
    <source>
        <strain evidence="1">KC 927</strain>
    </source>
</reference>
<evidence type="ECO:0000313" key="1">
    <source>
        <dbReference type="EMBL" id="MCX8534117.1"/>
    </source>
</evidence>
<dbReference type="Proteomes" id="UP001070176">
    <property type="component" value="Unassembled WGS sequence"/>
</dbReference>
<proteinExistence type="predicted"/>
<dbReference type="RefSeq" id="WP_267282571.1">
    <property type="nucleotide sequence ID" value="NZ_JAOVZV010000021.1"/>
</dbReference>
<sequence length="334" mass="39537">MKEFDAPKLIKLQKDNTLSLDLNGLKERRYGVSVKYYDHSESKPYKRIDYNNTIYINKHSDGWLIDINKENIYFNQHEPNLVSENIGSLVSKSIYPIQTCIDKSGIPLNGVTNHNQILNRWEKNKSAISKKYIGEATDSLLNYFNKKISNKVRFEQSMDHDMFWNLLFHPKYVSYQEDLKVKTNLLLAILPYHPPIEFSGMQKLDPEITDYNSIRIDFVSDEIEAHPYFNPQENNSEPKYLMRLKVHFDLDIYYMFPMHTRAYFEVFSKDEDGNESILKKNNFTQYQLNTEDNKKEPQKVKSMFEVNGNESKNHFKPPKRKKTFMDYIYDILGG</sequence>
<keyword evidence="2" id="KW-1185">Reference proteome</keyword>
<gene>
    <name evidence="1" type="ORF">OEA66_17350</name>
</gene>
<organism evidence="1 2">
    <name type="scientific">Chryseobacterium luquanense</name>
    <dbReference type="NCBI Taxonomy" id="2983766"/>
    <lineage>
        <taxon>Bacteria</taxon>
        <taxon>Pseudomonadati</taxon>
        <taxon>Bacteroidota</taxon>
        <taxon>Flavobacteriia</taxon>
        <taxon>Flavobacteriales</taxon>
        <taxon>Weeksellaceae</taxon>
        <taxon>Chryseobacterium group</taxon>
        <taxon>Chryseobacterium</taxon>
    </lineage>
</organism>
<comment type="caution">
    <text evidence="1">The sequence shown here is derived from an EMBL/GenBank/DDBJ whole genome shotgun (WGS) entry which is preliminary data.</text>
</comment>
<protein>
    <submittedName>
        <fullName evidence="1">Uncharacterized protein</fullName>
    </submittedName>
</protein>
<name>A0ABT3Y7I2_9FLAO</name>
<dbReference type="EMBL" id="JAOVZV010000021">
    <property type="protein sequence ID" value="MCX8534117.1"/>
    <property type="molecule type" value="Genomic_DNA"/>
</dbReference>
<accession>A0ABT3Y7I2</accession>
<evidence type="ECO:0000313" key="2">
    <source>
        <dbReference type="Proteomes" id="UP001070176"/>
    </source>
</evidence>